<evidence type="ECO:0000256" key="1">
    <source>
        <dbReference type="SAM" id="MobiDB-lite"/>
    </source>
</evidence>
<sequence>MQYNNFVDSFLDVPRLVVLPNLEPDSRVILTEKDMKVPLDTNICDAATKEVGGAPNEVIGTISPHNPGDFKNNCKKYLYFKNGDSSSPLMQCRFRAKNKCGKKGKSGMFTKAADVTWKLWELDLSILGAVTGSKGTFTVTIKNKKLSFMLDIKGGKYLPPGQYPVYIWDVYGGIIIDQTVANVLDVINAKSGGYATTLYQNALNDDNFFKLDLKLKDIRDPRQRELVNTQLKLFKVAISAGLYKYLMCFDKSPQPWSIDNVNGNGRRPLENKFGQRVRIIKEAMVMASDNSVNPKFKEIIEAQFTPSSQSSPGSPRSVADPSVITIEHDPNDPQKLMHALQHENKAAAAEGRSPTPVTVTGGKRKTRKQKKRNKKKKTRKYKKKKTRKQKKRYKKKKTRKY</sequence>
<dbReference type="EMBL" id="MN739467">
    <property type="protein sequence ID" value="QHT06171.1"/>
    <property type="molecule type" value="Genomic_DNA"/>
</dbReference>
<organism evidence="2">
    <name type="scientific">viral metagenome</name>
    <dbReference type="NCBI Taxonomy" id="1070528"/>
    <lineage>
        <taxon>unclassified sequences</taxon>
        <taxon>metagenomes</taxon>
        <taxon>organismal metagenomes</taxon>
    </lineage>
</organism>
<evidence type="ECO:0000313" key="2">
    <source>
        <dbReference type="EMBL" id="QHT06171.1"/>
    </source>
</evidence>
<proteinExistence type="predicted"/>
<accession>A0A6C0CNX4</accession>
<name>A0A6C0CNX4_9ZZZZ</name>
<reference evidence="2" key="1">
    <citation type="journal article" date="2020" name="Nature">
        <title>Giant virus diversity and host interactions through global metagenomics.</title>
        <authorList>
            <person name="Schulz F."/>
            <person name="Roux S."/>
            <person name="Paez-Espino D."/>
            <person name="Jungbluth S."/>
            <person name="Walsh D.A."/>
            <person name="Denef V.J."/>
            <person name="McMahon K.D."/>
            <person name="Konstantinidis K.T."/>
            <person name="Eloe-Fadrosh E.A."/>
            <person name="Kyrpides N.C."/>
            <person name="Woyke T."/>
        </authorList>
    </citation>
    <scope>NUCLEOTIDE SEQUENCE</scope>
    <source>
        <strain evidence="2">GVMAG-M-3300021425-30</strain>
    </source>
</reference>
<dbReference type="AlphaFoldDB" id="A0A6C0CNX4"/>
<feature type="region of interest" description="Disordered" evidence="1">
    <location>
        <begin position="304"/>
        <end position="330"/>
    </location>
</feature>
<feature type="region of interest" description="Disordered" evidence="1">
    <location>
        <begin position="342"/>
        <end position="401"/>
    </location>
</feature>
<protein>
    <submittedName>
        <fullName evidence="2">Uncharacterized protein</fullName>
    </submittedName>
</protein>
<feature type="compositionally biased region" description="Low complexity" evidence="1">
    <location>
        <begin position="306"/>
        <end position="317"/>
    </location>
</feature>
<feature type="compositionally biased region" description="Basic residues" evidence="1">
    <location>
        <begin position="362"/>
        <end position="401"/>
    </location>
</feature>